<dbReference type="CDD" id="cd16922">
    <property type="entry name" value="HATPase_EvgS-ArcB-TorS-like"/>
    <property type="match status" value="1"/>
</dbReference>
<dbReference type="InterPro" id="IPR013767">
    <property type="entry name" value="PAS_fold"/>
</dbReference>
<reference evidence="13 14" key="2">
    <citation type="submission" date="2018-03" db="EMBL/GenBank/DDBJ databases">
        <title>The ancient ancestry and fast evolution of plastids.</title>
        <authorList>
            <person name="Moore K.R."/>
            <person name="Magnabosco C."/>
            <person name="Momper L."/>
            <person name="Gold D.A."/>
            <person name="Bosak T."/>
            <person name="Fournier G.P."/>
        </authorList>
    </citation>
    <scope>NUCLEOTIDE SEQUENCE [LARGE SCALE GENOMIC DNA]</scope>
    <source>
        <strain evidence="13 14">ULC007</strain>
    </source>
</reference>
<comment type="catalytic activity">
    <reaction evidence="1">
        <text>ATP + protein L-histidine = ADP + protein N-phospho-L-histidine.</text>
        <dbReference type="EC" id="2.7.13.3"/>
    </reaction>
</comment>
<dbReference type="InterPro" id="IPR004358">
    <property type="entry name" value="Sig_transdc_His_kin-like_C"/>
</dbReference>
<dbReference type="PROSITE" id="PS50113">
    <property type="entry name" value="PAC"/>
    <property type="match status" value="1"/>
</dbReference>
<dbReference type="Pfam" id="PF02518">
    <property type="entry name" value="HATPase_c"/>
    <property type="match status" value="1"/>
</dbReference>
<feature type="domain" description="PAC" evidence="12">
    <location>
        <begin position="153"/>
        <end position="205"/>
    </location>
</feature>
<keyword evidence="6" id="KW-0418">Kinase</keyword>
<dbReference type="InterPro" id="IPR036890">
    <property type="entry name" value="HATPase_C_sf"/>
</dbReference>
<evidence type="ECO:0000259" key="10">
    <source>
        <dbReference type="PROSITE" id="PS50109"/>
    </source>
</evidence>
<keyword evidence="4" id="KW-0597">Phosphoprotein</keyword>
<dbReference type="SMART" id="SM00091">
    <property type="entry name" value="PAS"/>
    <property type="match status" value="1"/>
</dbReference>
<dbReference type="InterPro" id="IPR003594">
    <property type="entry name" value="HATPase_dom"/>
</dbReference>
<dbReference type="CDD" id="cd00130">
    <property type="entry name" value="PAS"/>
    <property type="match status" value="1"/>
</dbReference>
<keyword evidence="14" id="KW-1185">Reference proteome</keyword>
<dbReference type="OrthoDB" id="459598at2"/>
<reference evidence="13 14" key="1">
    <citation type="submission" date="2018-02" db="EMBL/GenBank/DDBJ databases">
        <authorList>
            <person name="Cohen D.B."/>
            <person name="Kent A.D."/>
        </authorList>
    </citation>
    <scope>NUCLEOTIDE SEQUENCE [LARGE SCALE GENOMIC DNA]</scope>
    <source>
        <strain evidence="13 14">ULC007</strain>
    </source>
</reference>
<dbReference type="Gene3D" id="3.30.565.10">
    <property type="entry name" value="Histidine kinase-like ATPase, C-terminal domain"/>
    <property type="match status" value="1"/>
</dbReference>
<evidence type="ECO:0000256" key="1">
    <source>
        <dbReference type="ARBA" id="ARBA00000085"/>
    </source>
</evidence>
<dbReference type="AlphaFoldDB" id="A0A2T1DJZ7"/>
<dbReference type="Gene3D" id="3.30.450.20">
    <property type="entry name" value="PAS domain"/>
    <property type="match status" value="1"/>
</dbReference>
<evidence type="ECO:0000313" key="13">
    <source>
        <dbReference type="EMBL" id="PSB20828.1"/>
    </source>
</evidence>
<keyword evidence="9" id="KW-0175">Coiled coil</keyword>
<evidence type="ECO:0000259" key="12">
    <source>
        <dbReference type="PROSITE" id="PS50113"/>
    </source>
</evidence>
<dbReference type="PANTHER" id="PTHR43047">
    <property type="entry name" value="TWO-COMPONENT HISTIDINE PROTEIN KINASE"/>
    <property type="match status" value="1"/>
</dbReference>
<sequence>MNETKPSSDRGKIAKYLDTVDQRAADLYKNIGDKSLDQPKLALSYLAALANALEELRVVEEEICRHNEVLQQARQELENERHRYQELFDFAPDGYLVTDIHGKIHDANRAAAELLNVPQKYLSSKVLTNFVPEEQRRVFRSLLLQLRSIDRIQEWEISLLARSKPRFEAAITVVTVKDSKGKVIALRWLIRDITARKQMEAQLHQIQLQNLELIEADRVKAQFIATMSHELRTPLNAILGFSSLLLRHVQRRFEPQQFTMIERIFENGRHLLSLIDDVLDFSKLRSHQLELQLETFDLANLVVTTVEELKPLGAKKNLDLQVHLVQDHILVVNDRNRVRQIIVNLLSNAIKFTDEGQILIEVDLMPRAHLTITVRDTGIGIAEADLTFIFQEFRQANQTMTRSHGGTGLGLAITKALTELIGGNISVESELGQGSTFIVELPCQVQLSTRKKL</sequence>
<dbReference type="RefSeq" id="WP_073070548.1">
    <property type="nucleotide sequence ID" value="NZ_MPPI01000008.1"/>
</dbReference>
<dbReference type="NCBIfam" id="TIGR00229">
    <property type="entry name" value="sensory_box"/>
    <property type="match status" value="1"/>
</dbReference>
<evidence type="ECO:0000256" key="5">
    <source>
        <dbReference type="ARBA" id="ARBA00022679"/>
    </source>
</evidence>
<dbReference type="FunFam" id="3.30.565.10:FF:000010">
    <property type="entry name" value="Sensor histidine kinase RcsC"/>
    <property type="match status" value="1"/>
</dbReference>
<dbReference type="SMART" id="SM00388">
    <property type="entry name" value="HisKA"/>
    <property type="match status" value="1"/>
</dbReference>
<dbReference type="PROSITE" id="PS50109">
    <property type="entry name" value="HIS_KIN"/>
    <property type="match status" value="1"/>
</dbReference>
<dbReference type="EMBL" id="PVWG01000004">
    <property type="protein sequence ID" value="PSB20828.1"/>
    <property type="molecule type" value="Genomic_DNA"/>
</dbReference>
<dbReference type="PRINTS" id="PR00344">
    <property type="entry name" value="BCTRLSENSOR"/>
</dbReference>
<feature type="coiled-coil region" evidence="9">
    <location>
        <begin position="60"/>
        <end position="90"/>
    </location>
</feature>
<protein>
    <recommendedName>
        <fullName evidence="8">Circadian input-output histidine kinase CikA</fullName>
        <ecNumber evidence="3">2.7.13.3</ecNumber>
    </recommendedName>
</protein>
<keyword evidence="5" id="KW-0808">Transferase</keyword>
<gene>
    <name evidence="13" type="ORF">C7B65_05310</name>
</gene>
<organism evidence="13 14">
    <name type="scientific">Phormidesmis priestleyi ULC007</name>
    <dbReference type="NCBI Taxonomy" id="1920490"/>
    <lineage>
        <taxon>Bacteria</taxon>
        <taxon>Bacillati</taxon>
        <taxon>Cyanobacteriota</taxon>
        <taxon>Cyanophyceae</taxon>
        <taxon>Leptolyngbyales</taxon>
        <taxon>Leptolyngbyaceae</taxon>
        <taxon>Phormidesmis</taxon>
    </lineage>
</organism>
<feature type="domain" description="PAS" evidence="11">
    <location>
        <begin position="80"/>
        <end position="143"/>
    </location>
</feature>
<dbReference type="PROSITE" id="PS50112">
    <property type="entry name" value="PAS"/>
    <property type="match status" value="1"/>
</dbReference>
<evidence type="ECO:0000256" key="3">
    <source>
        <dbReference type="ARBA" id="ARBA00012438"/>
    </source>
</evidence>
<dbReference type="InterPro" id="IPR036097">
    <property type="entry name" value="HisK_dim/P_sf"/>
</dbReference>
<dbReference type="InterPro" id="IPR035965">
    <property type="entry name" value="PAS-like_dom_sf"/>
</dbReference>
<evidence type="ECO:0000313" key="14">
    <source>
        <dbReference type="Proteomes" id="UP000238634"/>
    </source>
</evidence>
<evidence type="ECO:0000259" key="11">
    <source>
        <dbReference type="PROSITE" id="PS50112"/>
    </source>
</evidence>
<accession>A0A2T1DJZ7</accession>
<evidence type="ECO:0000256" key="8">
    <source>
        <dbReference type="ARBA" id="ARBA00074306"/>
    </source>
</evidence>
<evidence type="ECO:0000256" key="9">
    <source>
        <dbReference type="SAM" id="Coils"/>
    </source>
</evidence>
<dbReference type="SUPFAM" id="SSF55785">
    <property type="entry name" value="PYP-like sensor domain (PAS domain)"/>
    <property type="match status" value="1"/>
</dbReference>
<comment type="similarity">
    <text evidence="2">In the N-terminal section; belongs to the phytochrome family.</text>
</comment>
<dbReference type="SMART" id="SM00387">
    <property type="entry name" value="HATPase_c"/>
    <property type="match status" value="1"/>
</dbReference>
<dbReference type="Pfam" id="PF00512">
    <property type="entry name" value="HisKA"/>
    <property type="match status" value="1"/>
</dbReference>
<evidence type="ECO:0000256" key="2">
    <source>
        <dbReference type="ARBA" id="ARBA00006402"/>
    </source>
</evidence>
<dbReference type="GO" id="GO:0006355">
    <property type="term" value="P:regulation of DNA-templated transcription"/>
    <property type="evidence" value="ECO:0007669"/>
    <property type="project" value="InterPro"/>
</dbReference>
<dbReference type="EC" id="2.7.13.3" evidence="3"/>
<proteinExistence type="inferred from homology"/>
<dbReference type="Pfam" id="PF00989">
    <property type="entry name" value="PAS"/>
    <property type="match status" value="1"/>
</dbReference>
<feature type="domain" description="Histidine kinase" evidence="10">
    <location>
        <begin position="226"/>
        <end position="445"/>
    </location>
</feature>
<evidence type="ECO:0000256" key="6">
    <source>
        <dbReference type="ARBA" id="ARBA00022777"/>
    </source>
</evidence>
<name>A0A2T1DJZ7_9CYAN</name>
<dbReference type="InterPro" id="IPR005467">
    <property type="entry name" value="His_kinase_dom"/>
</dbReference>
<evidence type="ECO:0000256" key="4">
    <source>
        <dbReference type="ARBA" id="ARBA00022553"/>
    </source>
</evidence>
<dbReference type="InterPro" id="IPR003661">
    <property type="entry name" value="HisK_dim/P_dom"/>
</dbReference>
<dbReference type="Gene3D" id="1.10.287.130">
    <property type="match status" value="1"/>
</dbReference>
<dbReference type="SUPFAM" id="SSF47384">
    <property type="entry name" value="Homodimeric domain of signal transducing histidine kinase"/>
    <property type="match status" value="1"/>
</dbReference>
<dbReference type="InterPro" id="IPR000014">
    <property type="entry name" value="PAS"/>
</dbReference>
<comment type="caution">
    <text evidence="13">The sequence shown here is derived from an EMBL/GenBank/DDBJ whole genome shotgun (WGS) entry which is preliminary data.</text>
</comment>
<dbReference type="CDD" id="cd00082">
    <property type="entry name" value="HisKA"/>
    <property type="match status" value="1"/>
</dbReference>
<evidence type="ECO:0000256" key="7">
    <source>
        <dbReference type="ARBA" id="ARBA00023012"/>
    </source>
</evidence>
<dbReference type="PANTHER" id="PTHR43047:SF64">
    <property type="entry name" value="HISTIDINE KINASE CONTAINING CHEY-HOMOLOGOUS RECEIVER DOMAIN AND PAS DOMAIN-RELATED"/>
    <property type="match status" value="1"/>
</dbReference>
<dbReference type="SUPFAM" id="SSF55874">
    <property type="entry name" value="ATPase domain of HSP90 chaperone/DNA topoisomerase II/histidine kinase"/>
    <property type="match status" value="1"/>
</dbReference>
<dbReference type="Proteomes" id="UP000238634">
    <property type="component" value="Unassembled WGS sequence"/>
</dbReference>
<dbReference type="InterPro" id="IPR000700">
    <property type="entry name" value="PAS-assoc_C"/>
</dbReference>
<dbReference type="STRING" id="1920490.GCA_001895925_03442"/>
<dbReference type="GO" id="GO:0000155">
    <property type="term" value="F:phosphorelay sensor kinase activity"/>
    <property type="evidence" value="ECO:0007669"/>
    <property type="project" value="InterPro"/>
</dbReference>
<keyword evidence="7" id="KW-0902">Two-component regulatory system</keyword>